<accession>A0A0T6LVF2</accession>
<evidence type="ECO:0000259" key="7">
    <source>
        <dbReference type="PROSITE" id="PS50983"/>
    </source>
</evidence>
<comment type="caution">
    <text evidence="8">The sequence shown here is derived from an EMBL/GenBank/DDBJ whole genome shotgun (WGS) entry which is preliminary data.</text>
</comment>
<organism evidence="8 9">
    <name type="scientific">Wenjunlia vitaminophila</name>
    <name type="common">Streptomyces vitaminophilus</name>
    <dbReference type="NCBI Taxonomy" id="76728"/>
    <lineage>
        <taxon>Bacteria</taxon>
        <taxon>Bacillati</taxon>
        <taxon>Actinomycetota</taxon>
        <taxon>Actinomycetes</taxon>
        <taxon>Kitasatosporales</taxon>
        <taxon>Streptomycetaceae</taxon>
        <taxon>Wenjunlia</taxon>
    </lineage>
</organism>
<dbReference type="Gene3D" id="3.40.50.1980">
    <property type="entry name" value="Nitrogenase molybdenum iron protein domain"/>
    <property type="match status" value="2"/>
</dbReference>
<dbReference type="PROSITE" id="PS51257">
    <property type="entry name" value="PROKAR_LIPOPROTEIN"/>
    <property type="match status" value="1"/>
</dbReference>
<dbReference type="PANTHER" id="PTHR30532">
    <property type="entry name" value="IRON III DICITRATE-BINDING PERIPLASMIC PROTEIN"/>
    <property type="match status" value="1"/>
</dbReference>
<evidence type="ECO:0000313" key="8">
    <source>
        <dbReference type="EMBL" id="KRV50075.1"/>
    </source>
</evidence>
<dbReference type="Proteomes" id="UP000050867">
    <property type="component" value="Unassembled WGS sequence"/>
</dbReference>
<comment type="subcellular location">
    <subcellularLocation>
        <location evidence="1">Cell envelope</location>
    </subcellularLocation>
</comment>
<keyword evidence="3" id="KW-0813">Transport</keyword>
<evidence type="ECO:0000313" key="9">
    <source>
        <dbReference type="Proteomes" id="UP000050867"/>
    </source>
</evidence>
<dbReference type="RefSeq" id="WP_018384541.1">
    <property type="nucleotide sequence ID" value="NZ_LLZU01000007.1"/>
</dbReference>
<dbReference type="STRING" id="76728.AQ490_17835"/>
<dbReference type="CDD" id="cd01146">
    <property type="entry name" value="FhuD"/>
    <property type="match status" value="1"/>
</dbReference>
<dbReference type="GO" id="GO:1901678">
    <property type="term" value="P:iron coordination entity transport"/>
    <property type="evidence" value="ECO:0007669"/>
    <property type="project" value="UniProtKB-ARBA"/>
</dbReference>
<gene>
    <name evidence="8" type="ORF">AQ490_17835</name>
</gene>
<keyword evidence="9" id="KW-1185">Reference proteome</keyword>
<evidence type="ECO:0000256" key="3">
    <source>
        <dbReference type="ARBA" id="ARBA00022448"/>
    </source>
</evidence>
<dbReference type="InterPro" id="IPR051313">
    <property type="entry name" value="Bact_iron-sidero_bind"/>
</dbReference>
<dbReference type="SUPFAM" id="SSF53807">
    <property type="entry name" value="Helical backbone' metal receptor"/>
    <property type="match status" value="1"/>
</dbReference>
<sequence length="322" mass="34498">MNRTLRTALVAALAAATALSAAACGSDDSDGSAEAKGGKDGGKRTVQTPQGPVQVPVRPERVVVLDTAELDTALTLGVKPVGSTRTEVADGYLNYLGEDQVEGIKDVGTIGQPNMEAILALEPDLILTNGDRDAQRYDELSKIAPTVMTKATGYEWKENFELHADALNKKDEAAKVVRDYQARAKEVAEAVGGAARAKETEVSVVRFVEGANIRLYARQSYIGTILADVGLGRPEVQDVETFKVEVSPEKIDKADGDVIFYSTYGSPEKSKEKEVTGGPLWKNLAAVKNDRAFAVNDDLWIVGIGYTAADKILDEMQAHLTA</sequence>
<reference evidence="8 9" key="1">
    <citation type="submission" date="2015-10" db="EMBL/GenBank/DDBJ databases">
        <title>Draft genome sequence of pyrrolomycin-producing Streptomyces vitaminophilus.</title>
        <authorList>
            <person name="Graham D.E."/>
            <person name="Mahan K.M."/>
            <person name="Klingeman D.M."/>
            <person name="Hettich R.L."/>
            <person name="Parry R.J."/>
        </authorList>
    </citation>
    <scope>NUCLEOTIDE SEQUENCE [LARGE SCALE GENOMIC DNA]</scope>
    <source>
        <strain evidence="8 9">ATCC 31673</strain>
    </source>
</reference>
<dbReference type="EMBL" id="LLZU01000007">
    <property type="protein sequence ID" value="KRV50075.1"/>
    <property type="molecule type" value="Genomic_DNA"/>
</dbReference>
<feature type="chain" id="PRO_5006670731" evidence="6">
    <location>
        <begin position="24"/>
        <end position="322"/>
    </location>
</feature>
<evidence type="ECO:0000256" key="4">
    <source>
        <dbReference type="ARBA" id="ARBA00022729"/>
    </source>
</evidence>
<dbReference type="PROSITE" id="PS50983">
    <property type="entry name" value="FE_B12_PBP"/>
    <property type="match status" value="1"/>
</dbReference>
<dbReference type="Pfam" id="PF01497">
    <property type="entry name" value="Peripla_BP_2"/>
    <property type="match status" value="1"/>
</dbReference>
<name>A0A0T6LVF2_WENVI</name>
<feature type="region of interest" description="Disordered" evidence="5">
    <location>
        <begin position="23"/>
        <end position="53"/>
    </location>
</feature>
<dbReference type="eggNOG" id="COG0614">
    <property type="taxonomic scope" value="Bacteria"/>
</dbReference>
<proteinExistence type="inferred from homology"/>
<feature type="signal peptide" evidence="6">
    <location>
        <begin position="1"/>
        <end position="23"/>
    </location>
</feature>
<feature type="domain" description="Fe/B12 periplasmic-binding" evidence="7">
    <location>
        <begin position="61"/>
        <end position="322"/>
    </location>
</feature>
<evidence type="ECO:0000256" key="5">
    <source>
        <dbReference type="SAM" id="MobiDB-lite"/>
    </source>
</evidence>
<feature type="compositionally biased region" description="Low complexity" evidence="5">
    <location>
        <begin position="44"/>
        <end position="53"/>
    </location>
</feature>
<evidence type="ECO:0000256" key="1">
    <source>
        <dbReference type="ARBA" id="ARBA00004196"/>
    </source>
</evidence>
<dbReference type="PANTHER" id="PTHR30532:SF25">
    <property type="entry name" value="IRON(III) DICITRATE-BINDING PERIPLASMIC PROTEIN"/>
    <property type="match status" value="1"/>
</dbReference>
<comment type="similarity">
    <text evidence="2">Belongs to the bacterial solute-binding protein 8 family.</text>
</comment>
<dbReference type="InterPro" id="IPR002491">
    <property type="entry name" value="ABC_transptr_periplasmic_BD"/>
</dbReference>
<dbReference type="GO" id="GO:0030288">
    <property type="term" value="C:outer membrane-bounded periplasmic space"/>
    <property type="evidence" value="ECO:0007669"/>
    <property type="project" value="TreeGrafter"/>
</dbReference>
<keyword evidence="4 6" id="KW-0732">Signal</keyword>
<evidence type="ECO:0000256" key="2">
    <source>
        <dbReference type="ARBA" id="ARBA00008814"/>
    </source>
</evidence>
<dbReference type="AlphaFoldDB" id="A0A0T6LVF2"/>
<dbReference type="OrthoDB" id="9793175at2"/>
<protein>
    <submittedName>
        <fullName evidence="8">Iron-siderophore ABC transporter substrate-binding protein</fullName>
    </submittedName>
</protein>
<evidence type="ECO:0000256" key="6">
    <source>
        <dbReference type="SAM" id="SignalP"/>
    </source>
</evidence>